<comment type="caution">
    <text evidence="1">The sequence shown here is derived from an EMBL/GenBank/DDBJ whole genome shotgun (WGS) entry which is preliminary data.</text>
</comment>
<evidence type="ECO:0000313" key="2">
    <source>
        <dbReference type="Proteomes" id="UP001523369"/>
    </source>
</evidence>
<dbReference type="EMBL" id="JAMYJR010000012">
    <property type="protein sequence ID" value="MCO8271477.1"/>
    <property type="molecule type" value="Genomic_DNA"/>
</dbReference>
<keyword evidence="2" id="KW-1185">Reference proteome</keyword>
<gene>
    <name evidence="1" type="ORF">M1L60_12820</name>
</gene>
<evidence type="ECO:0000313" key="1">
    <source>
        <dbReference type="EMBL" id="MCO8271477.1"/>
    </source>
</evidence>
<accession>A0ABT1DKX0</accession>
<reference evidence="1 2" key="1">
    <citation type="submission" date="2022-06" db="EMBL/GenBank/DDBJ databases">
        <title>New Species of the Genus Actinoplanes, ActinopZanes ferrugineus.</title>
        <authorList>
            <person name="Ding P."/>
        </authorList>
    </citation>
    <scope>NUCLEOTIDE SEQUENCE [LARGE SCALE GENOMIC DNA]</scope>
    <source>
        <strain evidence="1 2">TRM88003</strain>
    </source>
</reference>
<organism evidence="1 2">
    <name type="scientific">Paractinoplanes aksuensis</name>
    <dbReference type="NCBI Taxonomy" id="2939490"/>
    <lineage>
        <taxon>Bacteria</taxon>
        <taxon>Bacillati</taxon>
        <taxon>Actinomycetota</taxon>
        <taxon>Actinomycetes</taxon>
        <taxon>Micromonosporales</taxon>
        <taxon>Micromonosporaceae</taxon>
        <taxon>Paractinoplanes</taxon>
    </lineage>
</organism>
<dbReference type="Proteomes" id="UP001523369">
    <property type="component" value="Unassembled WGS sequence"/>
</dbReference>
<proteinExistence type="predicted"/>
<dbReference type="RefSeq" id="WP_253237603.1">
    <property type="nucleotide sequence ID" value="NZ_JAMYJR010000012.1"/>
</dbReference>
<sequence>MRILCSAIVMTVVREIETPPGLEALAGLHPVDYRESFTFATSTDRTAEQWARQTLERCPLTTRAQMITVWTLLGIRLAPPWSRAQVLGWRILHHTTSDIVLEARAATGVTARLVLHTTATSVTQAMVVRFDRPLGRRIWGRLAPKHRRFLRALLGRAAASPPSA</sequence>
<name>A0ABT1DKX0_9ACTN</name>
<evidence type="ECO:0008006" key="3">
    <source>
        <dbReference type="Google" id="ProtNLM"/>
    </source>
</evidence>
<protein>
    <recommendedName>
        <fullName evidence="3">DUF2867 domain-containing protein</fullName>
    </recommendedName>
</protein>